<protein>
    <recommendedName>
        <fullName evidence="3">P-type Cu(+) transporter</fullName>
        <ecNumber evidence="3">7.2.2.8</ecNumber>
    </recommendedName>
</protein>
<dbReference type="NCBIfam" id="TIGR01511">
    <property type="entry name" value="ATPase-IB1_Cu"/>
    <property type="match status" value="1"/>
</dbReference>
<feature type="transmembrane region" description="Helical" evidence="17">
    <location>
        <begin position="313"/>
        <end position="333"/>
    </location>
</feature>
<dbReference type="PhylomeDB" id="Q8EQH8"/>
<dbReference type="PRINTS" id="PR00943">
    <property type="entry name" value="CUATPASE"/>
</dbReference>
<dbReference type="KEGG" id="oih:OB1721"/>
<keyword evidence="21" id="KW-1185">Reference proteome</keyword>
<dbReference type="SFLD" id="SFLDF00027">
    <property type="entry name" value="p-type_atpase"/>
    <property type="match status" value="1"/>
</dbReference>
<gene>
    <name evidence="20" type="ordered locus">OB1721</name>
</gene>
<dbReference type="GO" id="GO:0005507">
    <property type="term" value="F:copper ion binding"/>
    <property type="evidence" value="ECO:0007669"/>
    <property type="project" value="TreeGrafter"/>
</dbReference>
<evidence type="ECO:0000313" key="21">
    <source>
        <dbReference type="Proteomes" id="UP000000822"/>
    </source>
</evidence>
<dbReference type="SFLD" id="SFLDG00002">
    <property type="entry name" value="C1.7:_P-type_atpase_like"/>
    <property type="match status" value="1"/>
</dbReference>
<dbReference type="GO" id="GO:0043682">
    <property type="term" value="F:P-type divalent copper transporter activity"/>
    <property type="evidence" value="ECO:0007669"/>
    <property type="project" value="TreeGrafter"/>
</dbReference>
<dbReference type="Gene3D" id="2.70.150.10">
    <property type="entry name" value="Calcium-transporting ATPase, cytoplasmic transduction domain A"/>
    <property type="match status" value="1"/>
</dbReference>
<name>Q8EQH8_OCEIH</name>
<feature type="transmembrane region" description="Helical" evidence="17">
    <location>
        <begin position="283"/>
        <end position="307"/>
    </location>
</feature>
<dbReference type="PANTHER" id="PTHR43520:SF8">
    <property type="entry name" value="P-TYPE CU(+) TRANSPORTER"/>
    <property type="match status" value="1"/>
</dbReference>
<evidence type="ECO:0000313" key="20">
    <source>
        <dbReference type="EMBL" id="BAC13677.1"/>
    </source>
</evidence>
<evidence type="ECO:0000256" key="14">
    <source>
        <dbReference type="ARBA" id="ARBA00023065"/>
    </source>
</evidence>
<evidence type="ECO:0000256" key="16">
    <source>
        <dbReference type="ARBA" id="ARBA00049289"/>
    </source>
</evidence>
<dbReference type="SFLD" id="SFLDS00003">
    <property type="entry name" value="Haloacid_Dehalogenase"/>
    <property type="match status" value="1"/>
</dbReference>
<comment type="catalytic activity">
    <reaction evidence="16">
        <text>Cu(+)(in) + ATP + H2O = Cu(+)(out) + ADP + phosphate + H(+)</text>
        <dbReference type="Rhea" id="RHEA:25792"/>
        <dbReference type="ChEBI" id="CHEBI:15377"/>
        <dbReference type="ChEBI" id="CHEBI:15378"/>
        <dbReference type="ChEBI" id="CHEBI:30616"/>
        <dbReference type="ChEBI" id="CHEBI:43474"/>
        <dbReference type="ChEBI" id="CHEBI:49552"/>
        <dbReference type="ChEBI" id="CHEBI:456216"/>
        <dbReference type="EC" id="7.2.2.8"/>
    </reaction>
</comment>
<reference evidence="20 21" key="1">
    <citation type="journal article" date="2001" name="FEMS Microbiol. Lett.">
        <title>Oceanobacillus iheyensis gen. nov., sp. nov., a deep-sea extremely halotolerant and alkaliphilic species isolated from a depth of 1050 m on the Iheya Ridge.</title>
        <authorList>
            <person name="Lu J."/>
            <person name="Nogi Y."/>
            <person name="Takami H."/>
        </authorList>
    </citation>
    <scope>NUCLEOTIDE SEQUENCE [LARGE SCALE GENOMIC DNA]</scope>
    <source>
        <strain evidence="21">DSM 14371 / CIP 107618 / JCM 11309 / KCTC 3954 / HTE831</strain>
    </source>
</reference>
<evidence type="ECO:0000256" key="3">
    <source>
        <dbReference type="ARBA" id="ARBA00012517"/>
    </source>
</evidence>
<keyword evidence="4" id="KW-0813">Transport</keyword>
<feature type="transmembrane region" description="Helical" evidence="17">
    <location>
        <begin position="37"/>
        <end position="60"/>
    </location>
</feature>
<dbReference type="InterPro" id="IPR023214">
    <property type="entry name" value="HAD_sf"/>
</dbReference>
<dbReference type="PROSITE" id="PS00154">
    <property type="entry name" value="ATPASE_E1_E2"/>
    <property type="match status" value="1"/>
</dbReference>
<dbReference type="eggNOG" id="COG2217">
    <property type="taxonomic scope" value="Bacteria"/>
</dbReference>
<evidence type="ECO:0000256" key="8">
    <source>
        <dbReference type="ARBA" id="ARBA00022741"/>
    </source>
</evidence>
<evidence type="ECO:0000259" key="19">
    <source>
        <dbReference type="Pfam" id="PF00122"/>
    </source>
</evidence>
<keyword evidence="13" id="KW-0186">Copper</keyword>
<sequence>MNHEHNHNHSTDDHQNYGSHGHEDHHEHMISDFKRRFFISFFLAIPVIILSDMIQMFFGYTLSFSGDHWVEFILATVIFFYGGWPFITGLFDEIKQKSPGMMTLIGFAIFVAYIYSAATVFGIDGNDLFWELATLIVIMLLGHWIEMKSINKASESLEALADLMPQEAVKIDTEGNTETISISHLQTGDHLLIKPGEKVPADAVIIKGKSSIDESMLTGESVPVEKSVKDEVIGGSINTSGSLTVEVTKTNEEGYLSQVIQLVKEAQESKSKTQMLSDRAAKLLFYVAVIAGILTFIIWLLLGYGLAEATTRMVTVLVISCPHALGLAIPLVVARSTVLSANKGLFIRNRMGFEDARNVDTVVFDKTGTLTKGAFGITDIIPEGEQSEEELLRIAASVESQSEHPIATGILNEAKNRNIDIQSPDEFDSITGAGIKAVLNNESILAVSPGYMEKENIAFDKHKFQSLSEAGKTVIFIVKQDSFIGMIALADQVKDSSKEAINRLHELGIHAQMLTGDNEKVAKGVANQIGIDEVIAQVLPHEKADKIQQLQQENKRVAMTGDGINDAPALANADLGVAVGAGTDVAMESADIVLVNSDPKDVVSIIELSRLTYHKMIQNLWWAAGYNIIAIPLAAGILAPWGIVLDPAVGAVLMSLSTIIVAINARTLNMK</sequence>
<feature type="transmembrane region" description="Helical" evidence="17">
    <location>
        <begin position="103"/>
        <end position="122"/>
    </location>
</feature>
<dbReference type="InterPro" id="IPR059000">
    <property type="entry name" value="ATPase_P-type_domA"/>
</dbReference>
<dbReference type="EC" id="7.2.2.8" evidence="3"/>
<dbReference type="Gene3D" id="3.40.1110.10">
    <property type="entry name" value="Calcium-transporting ATPase, cytoplasmic domain N"/>
    <property type="match status" value="1"/>
</dbReference>
<evidence type="ECO:0000256" key="12">
    <source>
        <dbReference type="ARBA" id="ARBA00022989"/>
    </source>
</evidence>
<evidence type="ECO:0000256" key="4">
    <source>
        <dbReference type="ARBA" id="ARBA00022448"/>
    </source>
</evidence>
<dbReference type="HOGENOM" id="CLU_001771_11_2_9"/>
<evidence type="ECO:0000256" key="5">
    <source>
        <dbReference type="ARBA" id="ARBA00022553"/>
    </source>
</evidence>
<comment type="subcellular location">
    <subcellularLocation>
        <location evidence="1">Cell membrane</location>
        <topology evidence="1">Multi-pass membrane protein</topology>
    </subcellularLocation>
</comment>
<dbReference type="AlphaFoldDB" id="Q8EQH8"/>
<dbReference type="RefSeq" id="WP_011066121.1">
    <property type="nucleotide sequence ID" value="NC_004193.1"/>
</dbReference>
<dbReference type="SUPFAM" id="SSF81665">
    <property type="entry name" value="Calcium ATPase, transmembrane domain M"/>
    <property type="match status" value="1"/>
</dbReference>
<dbReference type="InterPro" id="IPR008250">
    <property type="entry name" value="ATPase_P-typ_transduc_dom_A_sf"/>
</dbReference>
<keyword evidence="6 17" id="KW-0812">Transmembrane</keyword>
<feature type="transmembrane region" description="Helical" evidence="17">
    <location>
        <begin position="620"/>
        <end position="641"/>
    </location>
</feature>
<reference evidence="20 21" key="2">
    <citation type="journal article" date="2002" name="Nucleic Acids Res.">
        <title>Genome sequence of Oceanobacillus iheyensis isolated from the Iheya Ridge and its unexpected adaptive capabilities to extreme environments.</title>
        <authorList>
            <person name="Takami H."/>
            <person name="Takaki Y."/>
            <person name="Uchiyama I."/>
        </authorList>
    </citation>
    <scope>NUCLEOTIDE SEQUENCE [LARGE SCALE GENOMIC DNA]</scope>
    <source>
        <strain evidence="21">DSM 14371 / CIP 107618 / JCM 11309 / KCTC 3954 / HTE831</strain>
    </source>
</reference>
<evidence type="ECO:0000256" key="6">
    <source>
        <dbReference type="ARBA" id="ARBA00022692"/>
    </source>
</evidence>
<evidence type="ECO:0000256" key="13">
    <source>
        <dbReference type="ARBA" id="ARBA00023008"/>
    </source>
</evidence>
<comment type="similarity">
    <text evidence="2 17">Belongs to the cation transport ATPase (P-type) (TC 3.A.3) family. Type IB subfamily.</text>
</comment>
<dbReference type="SUPFAM" id="SSF56784">
    <property type="entry name" value="HAD-like"/>
    <property type="match status" value="1"/>
</dbReference>
<dbReference type="STRING" id="221109.gene:10733961"/>
<organism evidence="20 21">
    <name type="scientific">Oceanobacillus iheyensis (strain DSM 14371 / CIP 107618 / JCM 11309 / KCTC 3954 / HTE831)</name>
    <dbReference type="NCBI Taxonomy" id="221109"/>
    <lineage>
        <taxon>Bacteria</taxon>
        <taxon>Bacillati</taxon>
        <taxon>Bacillota</taxon>
        <taxon>Bacilli</taxon>
        <taxon>Bacillales</taxon>
        <taxon>Bacillaceae</taxon>
        <taxon>Oceanobacillus</taxon>
    </lineage>
</organism>
<keyword evidence="15 17" id="KW-0472">Membrane</keyword>
<dbReference type="InterPro" id="IPR044492">
    <property type="entry name" value="P_typ_ATPase_HD_dom"/>
</dbReference>
<dbReference type="OrthoDB" id="9813266at2"/>
<dbReference type="InterPro" id="IPR036412">
    <property type="entry name" value="HAD-like_sf"/>
</dbReference>
<keyword evidence="12 17" id="KW-1133">Transmembrane helix</keyword>
<evidence type="ECO:0000256" key="15">
    <source>
        <dbReference type="ARBA" id="ARBA00023136"/>
    </source>
</evidence>
<feature type="transmembrane region" description="Helical" evidence="17">
    <location>
        <begin position="72"/>
        <end position="91"/>
    </location>
</feature>
<dbReference type="GO" id="GO:0005886">
    <property type="term" value="C:plasma membrane"/>
    <property type="evidence" value="ECO:0007669"/>
    <property type="project" value="UniProtKB-SubCell"/>
</dbReference>
<evidence type="ECO:0000256" key="9">
    <source>
        <dbReference type="ARBA" id="ARBA00022796"/>
    </source>
</evidence>
<evidence type="ECO:0000256" key="7">
    <source>
        <dbReference type="ARBA" id="ARBA00022723"/>
    </source>
</evidence>
<keyword evidence="10 17" id="KW-0067">ATP-binding</keyword>
<feature type="transmembrane region" description="Helical" evidence="17">
    <location>
        <begin position="647"/>
        <end position="665"/>
    </location>
</feature>
<dbReference type="GO" id="GO:0055070">
    <property type="term" value="P:copper ion homeostasis"/>
    <property type="evidence" value="ECO:0007669"/>
    <property type="project" value="TreeGrafter"/>
</dbReference>
<evidence type="ECO:0000256" key="2">
    <source>
        <dbReference type="ARBA" id="ARBA00006024"/>
    </source>
</evidence>
<proteinExistence type="inferred from homology"/>
<evidence type="ECO:0000256" key="11">
    <source>
        <dbReference type="ARBA" id="ARBA00022967"/>
    </source>
</evidence>
<dbReference type="GO" id="GO:0005524">
    <property type="term" value="F:ATP binding"/>
    <property type="evidence" value="ECO:0007669"/>
    <property type="project" value="UniProtKB-UniRule"/>
</dbReference>
<keyword evidence="11" id="KW-1278">Translocase</keyword>
<keyword evidence="9" id="KW-0187">Copper transport</keyword>
<dbReference type="EMBL" id="BA000028">
    <property type="protein sequence ID" value="BAC13677.1"/>
    <property type="molecule type" value="Genomic_DNA"/>
</dbReference>
<evidence type="ECO:0000256" key="17">
    <source>
        <dbReference type="RuleBase" id="RU362081"/>
    </source>
</evidence>
<feature type="transmembrane region" description="Helical" evidence="17">
    <location>
        <begin position="128"/>
        <end position="145"/>
    </location>
</feature>
<dbReference type="NCBIfam" id="TIGR01494">
    <property type="entry name" value="ATPase_P-type"/>
    <property type="match status" value="1"/>
</dbReference>
<dbReference type="NCBIfam" id="TIGR01525">
    <property type="entry name" value="ATPase-IB_hvy"/>
    <property type="match status" value="1"/>
</dbReference>
<dbReference type="Proteomes" id="UP000000822">
    <property type="component" value="Chromosome"/>
</dbReference>
<dbReference type="PRINTS" id="PR00119">
    <property type="entry name" value="CATATPASE"/>
</dbReference>
<dbReference type="InterPro" id="IPR027256">
    <property type="entry name" value="P-typ_ATPase_IB"/>
</dbReference>
<feature type="domain" description="P-type ATPase A" evidence="19">
    <location>
        <begin position="164"/>
        <end position="264"/>
    </location>
</feature>
<accession>Q8EQH8</accession>
<dbReference type="GO" id="GO:0140581">
    <property type="term" value="F:P-type monovalent copper transporter activity"/>
    <property type="evidence" value="ECO:0007669"/>
    <property type="project" value="UniProtKB-EC"/>
</dbReference>
<keyword evidence="20" id="KW-0378">Hydrolase</keyword>
<dbReference type="InterPro" id="IPR023299">
    <property type="entry name" value="ATPase_P-typ_cyto_dom_N"/>
</dbReference>
<dbReference type="FunFam" id="2.70.150.10:FF:000002">
    <property type="entry name" value="Copper-transporting ATPase 1, putative"/>
    <property type="match status" value="1"/>
</dbReference>
<dbReference type="GO" id="GO:0016887">
    <property type="term" value="F:ATP hydrolysis activity"/>
    <property type="evidence" value="ECO:0007669"/>
    <property type="project" value="InterPro"/>
</dbReference>
<dbReference type="InterPro" id="IPR001757">
    <property type="entry name" value="P_typ_ATPase"/>
</dbReference>
<dbReference type="InterPro" id="IPR018303">
    <property type="entry name" value="ATPase_P-typ_P_site"/>
</dbReference>
<keyword evidence="5" id="KW-0597">Phosphoprotein</keyword>
<keyword evidence="14" id="KW-0406">Ion transport</keyword>
<dbReference type="InterPro" id="IPR023298">
    <property type="entry name" value="ATPase_P-typ_TM_dom_sf"/>
</dbReference>
<keyword evidence="8 17" id="KW-0547">Nucleotide-binding</keyword>
<dbReference type="Pfam" id="PF00702">
    <property type="entry name" value="Hydrolase"/>
    <property type="match status" value="1"/>
</dbReference>
<keyword evidence="7 17" id="KW-0479">Metal-binding</keyword>
<keyword evidence="17" id="KW-1003">Cell membrane</keyword>
<evidence type="ECO:0000256" key="18">
    <source>
        <dbReference type="SAM" id="MobiDB-lite"/>
    </source>
</evidence>
<evidence type="ECO:0000256" key="1">
    <source>
        <dbReference type="ARBA" id="ARBA00004651"/>
    </source>
</evidence>
<dbReference type="Pfam" id="PF00122">
    <property type="entry name" value="E1-E2_ATPase"/>
    <property type="match status" value="1"/>
</dbReference>
<dbReference type="Gene3D" id="3.40.50.1000">
    <property type="entry name" value="HAD superfamily/HAD-like"/>
    <property type="match status" value="1"/>
</dbReference>
<feature type="region of interest" description="Disordered" evidence="18">
    <location>
        <begin position="1"/>
        <end position="23"/>
    </location>
</feature>
<dbReference type="PANTHER" id="PTHR43520">
    <property type="entry name" value="ATP7, ISOFORM B"/>
    <property type="match status" value="1"/>
</dbReference>
<dbReference type="SUPFAM" id="SSF81653">
    <property type="entry name" value="Calcium ATPase, transduction domain A"/>
    <property type="match status" value="1"/>
</dbReference>
<evidence type="ECO:0000256" key="10">
    <source>
        <dbReference type="ARBA" id="ARBA00022840"/>
    </source>
</evidence>